<accession>A0A813HIA9</accession>
<proteinExistence type="predicted"/>
<organism evidence="1 2">
    <name type="scientific">Polarella glacialis</name>
    <name type="common">Dinoflagellate</name>
    <dbReference type="NCBI Taxonomy" id="89957"/>
    <lineage>
        <taxon>Eukaryota</taxon>
        <taxon>Sar</taxon>
        <taxon>Alveolata</taxon>
        <taxon>Dinophyceae</taxon>
        <taxon>Suessiales</taxon>
        <taxon>Suessiaceae</taxon>
        <taxon>Polarella</taxon>
    </lineage>
</organism>
<sequence length="74" mass="8003">MISGMMLTPRENGYPRFARASRAHSADGKLSNVGYYVGDRFQPAPFRPVGCSMVQPPVVVAGQLTVVQLQHAVS</sequence>
<dbReference type="EMBL" id="CAJNNV010031883">
    <property type="protein sequence ID" value="CAE8638192.1"/>
    <property type="molecule type" value="Genomic_DNA"/>
</dbReference>
<reference evidence="1" key="1">
    <citation type="submission" date="2021-02" db="EMBL/GenBank/DDBJ databases">
        <authorList>
            <person name="Dougan E. K."/>
            <person name="Rhodes N."/>
            <person name="Thang M."/>
            <person name="Chan C."/>
        </authorList>
    </citation>
    <scope>NUCLEOTIDE SEQUENCE</scope>
</reference>
<evidence type="ECO:0000313" key="2">
    <source>
        <dbReference type="Proteomes" id="UP000654075"/>
    </source>
</evidence>
<gene>
    <name evidence="1" type="ORF">PGLA1383_LOCUS53428</name>
</gene>
<dbReference type="AlphaFoldDB" id="A0A813HIA9"/>
<keyword evidence="2" id="KW-1185">Reference proteome</keyword>
<dbReference type="Proteomes" id="UP000654075">
    <property type="component" value="Unassembled WGS sequence"/>
</dbReference>
<name>A0A813HIA9_POLGL</name>
<protein>
    <submittedName>
        <fullName evidence="1">Uncharacterized protein</fullName>
    </submittedName>
</protein>
<feature type="non-terminal residue" evidence="1">
    <location>
        <position position="74"/>
    </location>
</feature>
<evidence type="ECO:0000313" key="1">
    <source>
        <dbReference type="EMBL" id="CAE8638192.1"/>
    </source>
</evidence>
<comment type="caution">
    <text evidence="1">The sequence shown here is derived from an EMBL/GenBank/DDBJ whole genome shotgun (WGS) entry which is preliminary data.</text>
</comment>